<comment type="similarity">
    <text evidence="2 4">Belongs to the ATPase inhibitor family.</text>
</comment>
<accession>A0A914I826</accession>
<proteinExistence type="inferred from homology"/>
<comment type="function">
    <text evidence="4">Thought to be a regulatory component of the ATP-synthesizing complex in the mitochondria.</text>
</comment>
<evidence type="ECO:0000256" key="3">
    <source>
        <dbReference type="ARBA" id="ARBA00023128"/>
    </source>
</evidence>
<dbReference type="GO" id="GO:0005739">
    <property type="term" value="C:mitochondrion"/>
    <property type="evidence" value="ECO:0007669"/>
    <property type="project" value="UniProtKB-SubCell"/>
</dbReference>
<protein>
    <recommendedName>
        <fullName evidence="4">ATPase inhibitor, mitochondrial</fullName>
    </recommendedName>
</protein>
<name>A0A914I826_GLORO</name>
<evidence type="ECO:0000256" key="2">
    <source>
        <dbReference type="ARBA" id="ARBA00010901"/>
    </source>
</evidence>
<evidence type="ECO:0000256" key="5">
    <source>
        <dbReference type="SAM" id="MobiDB-lite"/>
    </source>
</evidence>
<evidence type="ECO:0000256" key="4">
    <source>
        <dbReference type="RuleBase" id="RU368087"/>
    </source>
</evidence>
<feature type="compositionally biased region" description="Low complexity" evidence="5">
    <location>
        <begin position="55"/>
        <end position="66"/>
    </location>
</feature>
<dbReference type="Gene3D" id="1.20.5.500">
    <property type="entry name" value="Single helix bin"/>
    <property type="match status" value="1"/>
</dbReference>
<comment type="subcellular location">
    <subcellularLocation>
        <location evidence="1 4">Mitochondrion</location>
    </subcellularLocation>
</comment>
<sequence length="115" mass="11801">MGSFSSRISWMASQLGDLGGGSGRGGGSGGAVRDAGGALGKMEVAREKNTSTNLSTTTEAAAQTRARSSRRAGQIPSRRGGTPQEAHPTVGGGIERDVSGRRQLFANSDTNTFIF</sequence>
<organism evidence="6 7">
    <name type="scientific">Globodera rostochiensis</name>
    <name type="common">Golden nematode worm</name>
    <name type="synonym">Heterodera rostochiensis</name>
    <dbReference type="NCBI Taxonomy" id="31243"/>
    <lineage>
        <taxon>Eukaryota</taxon>
        <taxon>Metazoa</taxon>
        <taxon>Ecdysozoa</taxon>
        <taxon>Nematoda</taxon>
        <taxon>Chromadorea</taxon>
        <taxon>Rhabditida</taxon>
        <taxon>Tylenchina</taxon>
        <taxon>Tylenchomorpha</taxon>
        <taxon>Tylenchoidea</taxon>
        <taxon>Heteroderidae</taxon>
        <taxon>Heteroderinae</taxon>
        <taxon>Globodera</taxon>
    </lineage>
</organism>
<keyword evidence="6" id="KW-1185">Reference proteome</keyword>
<feature type="compositionally biased region" description="Gly residues" evidence="5">
    <location>
        <begin position="17"/>
        <end position="30"/>
    </location>
</feature>
<feature type="region of interest" description="Disordered" evidence="5">
    <location>
        <begin position="14"/>
        <end position="97"/>
    </location>
</feature>
<dbReference type="SUPFAM" id="SSF64602">
    <property type="entry name" value="F1 ATPase inhibitor, IF1, C-terminal domain"/>
    <property type="match status" value="1"/>
</dbReference>
<evidence type="ECO:0000313" key="7">
    <source>
        <dbReference type="WBParaSite" id="Gr19_v10_g8346.t1"/>
    </source>
</evidence>
<dbReference type="WBParaSite" id="Gr19_v10_g8346.t1">
    <property type="protein sequence ID" value="Gr19_v10_g8346.t1"/>
    <property type="gene ID" value="Gr19_v10_g8346"/>
</dbReference>
<dbReference type="AlphaFoldDB" id="A0A914I826"/>
<reference evidence="7" key="1">
    <citation type="submission" date="2022-11" db="UniProtKB">
        <authorList>
            <consortium name="WormBaseParasite"/>
        </authorList>
    </citation>
    <scope>IDENTIFICATION</scope>
</reference>
<dbReference type="Pfam" id="PF04568">
    <property type="entry name" value="IATP"/>
    <property type="match status" value="1"/>
</dbReference>
<keyword evidence="3 4" id="KW-0496">Mitochondrion</keyword>
<evidence type="ECO:0000313" key="6">
    <source>
        <dbReference type="Proteomes" id="UP000887572"/>
    </source>
</evidence>
<dbReference type="GO" id="GO:0042030">
    <property type="term" value="F:ATPase inhibitor activity"/>
    <property type="evidence" value="ECO:0007669"/>
    <property type="project" value="InterPro"/>
</dbReference>
<evidence type="ECO:0000256" key="1">
    <source>
        <dbReference type="ARBA" id="ARBA00004173"/>
    </source>
</evidence>
<dbReference type="Proteomes" id="UP000887572">
    <property type="component" value="Unplaced"/>
</dbReference>
<dbReference type="InterPro" id="IPR007648">
    <property type="entry name" value="ATPase_inhibitor_mt"/>
</dbReference>